<evidence type="ECO:0000256" key="1">
    <source>
        <dbReference type="SAM" id="Phobius"/>
    </source>
</evidence>
<accession>A0A8J6JR39</accession>
<keyword evidence="1" id="KW-0812">Transmembrane</keyword>
<keyword evidence="1" id="KW-1133">Transmembrane helix</keyword>
<dbReference type="Pfam" id="PF07009">
    <property type="entry name" value="NusG_II"/>
    <property type="match status" value="1"/>
</dbReference>
<keyword evidence="1" id="KW-0472">Membrane</keyword>
<evidence type="ECO:0000313" key="3">
    <source>
        <dbReference type="Proteomes" id="UP000607645"/>
    </source>
</evidence>
<sequence>MKKRDIIIIVAVLVVAAAGFFAMRLFSSGADYVYIYVNDALYEADPLNEDKLIEIDQGDGVVNHIQIKNGIVRMVDSTCPDKLCVKQGDLSAESYEKFPVPIACLPNKVIIELKTQDKE</sequence>
<dbReference type="AlphaFoldDB" id="A0A8J6JR39"/>
<keyword evidence="3" id="KW-1185">Reference proteome</keyword>
<dbReference type="EMBL" id="JACOPQ010000020">
    <property type="protein sequence ID" value="MBC5738720.1"/>
    <property type="molecule type" value="Genomic_DNA"/>
</dbReference>
<dbReference type="Proteomes" id="UP000607645">
    <property type="component" value="Unassembled WGS sequence"/>
</dbReference>
<comment type="caution">
    <text evidence="2">The sequence shown here is derived from an EMBL/GenBank/DDBJ whole genome shotgun (WGS) entry which is preliminary data.</text>
</comment>
<gene>
    <name evidence="2" type="ORF">H8S62_17040</name>
</gene>
<dbReference type="Gene3D" id="2.60.320.10">
    <property type="entry name" value="N-utilization substance G protein NusG, insert domain"/>
    <property type="match status" value="1"/>
</dbReference>
<reference evidence="2" key="1">
    <citation type="submission" date="2020-08" db="EMBL/GenBank/DDBJ databases">
        <title>Genome public.</title>
        <authorList>
            <person name="Liu C."/>
            <person name="Sun Q."/>
        </authorList>
    </citation>
    <scope>NUCLEOTIDE SEQUENCE</scope>
    <source>
        <strain evidence="2">NSJ-52</strain>
    </source>
</reference>
<feature type="transmembrane region" description="Helical" evidence="1">
    <location>
        <begin position="6"/>
        <end position="26"/>
    </location>
</feature>
<evidence type="ECO:0000313" key="2">
    <source>
        <dbReference type="EMBL" id="MBC5738720.1"/>
    </source>
</evidence>
<dbReference type="InterPro" id="IPR038690">
    <property type="entry name" value="NusG_2_sf"/>
</dbReference>
<organism evidence="2 3">
    <name type="scientific">Lawsonibacter faecis</name>
    <dbReference type="NCBI Taxonomy" id="2763052"/>
    <lineage>
        <taxon>Bacteria</taxon>
        <taxon>Bacillati</taxon>
        <taxon>Bacillota</taxon>
        <taxon>Clostridia</taxon>
        <taxon>Eubacteriales</taxon>
        <taxon>Oscillospiraceae</taxon>
        <taxon>Lawsonibacter</taxon>
    </lineage>
</organism>
<name>A0A8J6JR39_9FIRM</name>
<protein>
    <submittedName>
        <fullName evidence="2">NusG domain II-containing protein</fullName>
    </submittedName>
</protein>
<proteinExistence type="predicted"/>
<dbReference type="RefSeq" id="WP_186920368.1">
    <property type="nucleotide sequence ID" value="NZ_JACOPQ010000020.1"/>
</dbReference>